<evidence type="ECO:0000313" key="3">
    <source>
        <dbReference type="Proteomes" id="UP001165085"/>
    </source>
</evidence>
<feature type="region of interest" description="Disordered" evidence="1">
    <location>
        <begin position="1"/>
        <end position="45"/>
    </location>
</feature>
<feature type="compositionally biased region" description="Polar residues" evidence="1">
    <location>
        <begin position="68"/>
        <end position="87"/>
    </location>
</feature>
<gene>
    <name evidence="2" type="ORF">TrST_g5286</name>
</gene>
<evidence type="ECO:0000313" key="2">
    <source>
        <dbReference type="EMBL" id="GMH96688.1"/>
    </source>
</evidence>
<feature type="compositionally biased region" description="Basic and acidic residues" evidence="1">
    <location>
        <begin position="176"/>
        <end position="194"/>
    </location>
</feature>
<feature type="compositionally biased region" description="Polar residues" evidence="1">
    <location>
        <begin position="151"/>
        <end position="164"/>
    </location>
</feature>
<sequence length="707" mass="77281">MSFDSSRPSQHLPPTPLEVLSMEHPGLETSTSFSHGDPVASSAAQTKIKIKEAVQLAKKVDLEGWLFGQNTTPSKKTSINTSTNNDTADAPPRHLPETTSSASASTSTLQRPPPAPLHDPHNHSDNNTNAADPNAFTTVELDHPSEPPSPTFSRAGSNVSNVSGLSDELNGSVDSVDLRRSFQETMDDFRRDQDASSDDESAAAPPPSPKKKQNYNPECTESEQPSVEEGPAASPILKKQRSEPNINMTRPHSKSVEFNIPPEVGPESTTVVAASPPRATPSTVFNSEVEATIKSQQLLLERRRANSLASENESLRLLIQSLKLRRGEEGEAGENATPSTILVIENLRQSNQLLQSKVEELANSNESLKAEKESKTQQLNELAGHHAAATDRMSGLADRIHELGLDVSEAEGKLKEKEALVETLKSSIEELGMELGNWKLKHAAVLADKTKAEEAMNAIKEEEKKNNKQRKIEAAKQRKELAQQKNVCASLEIELKELKKEMEGKGEEDKTLREENERLKSLLEKSKEKERSDAEKELISAKELSSANSKAENLTSTLQIEKTKANKLNGIIKELKKELGRSKTQLEGVQQQAAGVQIRTKEYYEGEIRGLREELESLGVHVRNAPSSPKAIASDADDEDMGAFSDTESLGGEENNSDEDNGGEGGDAENNSRTRTSSGGWGNFFGGKHKDKKERERRVSDALEALP</sequence>
<feature type="compositionally biased region" description="Basic and acidic residues" evidence="1">
    <location>
        <begin position="499"/>
        <end position="540"/>
    </location>
</feature>
<accession>A0A9W7F0M8</accession>
<feature type="compositionally biased region" description="Polar residues" evidence="1">
    <location>
        <begin position="214"/>
        <end position="225"/>
    </location>
</feature>
<dbReference type="AlphaFoldDB" id="A0A9W7F0M8"/>
<dbReference type="Proteomes" id="UP001165085">
    <property type="component" value="Unassembled WGS sequence"/>
</dbReference>
<dbReference type="OrthoDB" id="10460810at2759"/>
<dbReference type="PANTHER" id="PTHR23159:SF31">
    <property type="entry name" value="CENTROSOME-ASSOCIATED PROTEIN CEP250 ISOFORM X1"/>
    <property type="match status" value="1"/>
</dbReference>
<feature type="region of interest" description="Disordered" evidence="1">
    <location>
        <begin position="622"/>
        <end position="707"/>
    </location>
</feature>
<comment type="caution">
    <text evidence="2">The sequence shown here is derived from an EMBL/GenBank/DDBJ whole genome shotgun (WGS) entry which is preliminary data.</text>
</comment>
<feature type="region of interest" description="Disordered" evidence="1">
    <location>
        <begin position="499"/>
        <end position="556"/>
    </location>
</feature>
<keyword evidence="3" id="KW-1185">Reference proteome</keyword>
<dbReference type="PANTHER" id="PTHR23159">
    <property type="entry name" value="CENTROSOMAL PROTEIN 2"/>
    <property type="match status" value="1"/>
</dbReference>
<organism evidence="2 3">
    <name type="scientific">Triparma strigata</name>
    <dbReference type="NCBI Taxonomy" id="1606541"/>
    <lineage>
        <taxon>Eukaryota</taxon>
        <taxon>Sar</taxon>
        <taxon>Stramenopiles</taxon>
        <taxon>Ochrophyta</taxon>
        <taxon>Bolidophyceae</taxon>
        <taxon>Parmales</taxon>
        <taxon>Triparmaceae</taxon>
        <taxon>Triparma</taxon>
    </lineage>
</organism>
<feature type="region of interest" description="Disordered" evidence="1">
    <location>
        <begin position="60"/>
        <end position="282"/>
    </location>
</feature>
<reference evidence="3" key="1">
    <citation type="journal article" date="2023" name="Commun. Biol.">
        <title>Genome analysis of Parmales, the sister group of diatoms, reveals the evolutionary specialization of diatoms from phago-mixotrophs to photoautotrophs.</title>
        <authorList>
            <person name="Ban H."/>
            <person name="Sato S."/>
            <person name="Yoshikawa S."/>
            <person name="Yamada K."/>
            <person name="Nakamura Y."/>
            <person name="Ichinomiya M."/>
            <person name="Sato N."/>
            <person name="Blanc-Mathieu R."/>
            <person name="Endo H."/>
            <person name="Kuwata A."/>
            <person name="Ogata H."/>
        </authorList>
    </citation>
    <scope>NUCLEOTIDE SEQUENCE [LARGE SCALE GENOMIC DNA]</scope>
    <source>
        <strain evidence="3">NIES 3701</strain>
    </source>
</reference>
<name>A0A9W7F0M8_9STRA</name>
<feature type="compositionally biased region" description="Low complexity" evidence="1">
    <location>
        <begin position="98"/>
        <end position="108"/>
    </location>
</feature>
<evidence type="ECO:0000256" key="1">
    <source>
        <dbReference type="SAM" id="MobiDB-lite"/>
    </source>
</evidence>
<dbReference type="EMBL" id="BRXY01000471">
    <property type="protein sequence ID" value="GMH96688.1"/>
    <property type="molecule type" value="Genomic_DNA"/>
</dbReference>
<feature type="compositionally biased region" description="Polar residues" evidence="1">
    <location>
        <begin position="125"/>
        <end position="137"/>
    </location>
</feature>
<protein>
    <submittedName>
        <fullName evidence="2">Uncharacterized protein</fullName>
    </submittedName>
</protein>
<proteinExistence type="predicted"/>
<feature type="compositionally biased region" description="Polar residues" evidence="1">
    <location>
        <begin position="543"/>
        <end position="556"/>
    </location>
</feature>